<evidence type="ECO:0000313" key="5">
    <source>
        <dbReference type="EMBL" id="MBC3537874.1"/>
    </source>
</evidence>
<dbReference type="InterPro" id="IPR037171">
    <property type="entry name" value="NagB/RpiA_transferase-like"/>
</dbReference>
<dbReference type="Gene3D" id="3.30.750.70">
    <property type="entry name" value="4-hydroxybutyrate coenzyme like domains"/>
    <property type="match status" value="1"/>
</dbReference>
<dbReference type="PANTHER" id="PTHR21432">
    <property type="entry name" value="ACETYL-COA HYDROLASE-RELATED"/>
    <property type="match status" value="1"/>
</dbReference>
<evidence type="ECO:0000256" key="2">
    <source>
        <dbReference type="ARBA" id="ARBA00022679"/>
    </source>
</evidence>
<dbReference type="Proteomes" id="UP000606870">
    <property type="component" value="Unassembled WGS sequence"/>
</dbReference>
<comment type="caution">
    <text evidence="5">The sequence shown here is derived from an EMBL/GenBank/DDBJ whole genome shotgun (WGS) entry which is preliminary data.</text>
</comment>
<dbReference type="InterPro" id="IPR003702">
    <property type="entry name" value="ActCoA_hydro_N"/>
</dbReference>
<dbReference type="Pfam" id="PF02550">
    <property type="entry name" value="AcetylCoA_hydro"/>
    <property type="match status" value="1"/>
</dbReference>
<dbReference type="InterPro" id="IPR038460">
    <property type="entry name" value="AcetylCoA_hyd_C_sf"/>
</dbReference>
<dbReference type="InterPro" id="IPR026888">
    <property type="entry name" value="AcetylCoA_hyd_C"/>
</dbReference>
<keyword evidence="2 5" id="KW-0808">Transferase</keyword>
<comment type="similarity">
    <text evidence="1">Belongs to the acetyl-CoA hydrolase/transferase family.</text>
</comment>
<evidence type="ECO:0000259" key="3">
    <source>
        <dbReference type="Pfam" id="PF02550"/>
    </source>
</evidence>
<name>A0ABR6VKW7_9FIRM</name>
<evidence type="ECO:0000256" key="1">
    <source>
        <dbReference type="ARBA" id="ARBA00009632"/>
    </source>
</evidence>
<dbReference type="PANTHER" id="PTHR21432:SF20">
    <property type="entry name" value="ACETYL-COA HYDROLASE"/>
    <property type="match status" value="1"/>
</dbReference>
<gene>
    <name evidence="5" type="ORF">H8J70_11550</name>
</gene>
<dbReference type="EMBL" id="JACOGK010000047">
    <property type="protein sequence ID" value="MBC3537874.1"/>
    <property type="molecule type" value="Genomic_DNA"/>
</dbReference>
<dbReference type="SUPFAM" id="SSF100950">
    <property type="entry name" value="NagB/RpiA/CoA transferase-like"/>
    <property type="match status" value="2"/>
</dbReference>
<dbReference type="Pfam" id="PF13336">
    <property type="entry name" value="AcetylCoA_hyd_C"/>
    <property type="match status" value="1"/>
</dbReference>
<keyword evidence="6" id="KW-1185">Reference proteome</keyword>
<dbReference type="GO" id="GO:0016740">
    <property type="term" value="F:transferase activity"/>
    <property type="evidence" value="ECO:0007669"/>
    <property type="project" value="UniProtKB-KW"/>
</dbReference>
<dbReference type="Gene3D" id="3.40.1080.20">
    <property type="entry name" value="Acetyl-CoA hydrolase/transferase C-terminal domain"/>
    <property type="match status" value="1"/>
</dbReference>
<evidence type="ECO:0000259" key="4">
    <source>
        <dbReference type="Pfam" id="PF13336"/>
    </source>
</evidence>
<dbReference type="Gene3D" id="3.40.1080.10">
    <property type="entry name" value="Glutaconate Coenzyme A-transferase"/>
    <property type="match status" value="1"/>
</dbReference>
<protein>
    <submittedName>
        <fullName evidence="5">4-hydroxybutyrate--acetyl-CoA CoA transferase</fullName>
    </submittedName>
</protein>
<reference evidence="5 6" key="1">
    <citation type="submission" date="2020-08" db="EMBL/GenBank/DDBJ databases">
        <authorList>
            <person name="Liu C."/>
            <person name="Sun Q."/>
        </authorList>
    </citation>
    <scope>NUCLEOTIDE SEQUENCE [LARGE SCALE GENOMIC DNA]</scope>
    <source>
        <strain evidence="5 6">NSJ-59</strain>
    </source>
</reference>
<accession>A0ABR6VKW7</accession>
<feature type="domain" description="Acetyl-CoA hydrolase/transferase N-terminal" evidence="3">
    <location>
        <begin position="7"/>
        <end position="186"/>
    </location>
</feature>
<sequence>MDLKQMYADKTKTAEQIAASIESGWSCSSDISGAIPTVLADALGKRAAAGEVKDLVYHSLLDITPLGTLAPEAFPQLTPVSWFSGGGLRKAVSEGRCDIMPCYYRDAPGLFERYIEIDAFFAQVSPMDKHGYFSTCLDGSCSEAMIRKAKHIYLEVNDQAPRVVTVPQIHISQVDALCETSHPLPIMPPAKIDTISQTIGGYIAEEVPNGATLQLGIGAVPEAVGLALKDKRDLGIHTELFTDSMVELIECGAVTNMQKPLHRGKTVATLTFGSQRIYDFIDDNPMFLMLPVNYVNDPAIIAQHPNFISVNAAIEVDFFGQVCSESAGTRHISGTGGQADYVRGAISSKGGKSFIAFPSTAKNDTISKIVPTLAPGAIVTTSKNDVDYIVTEYGVAKLRGKTVSQRAKELIRIAHPKFREELTFKAKKENLLI</sequence>
<evidence type="ECO:0000313" key="6">
    <source>
        <dbReference type="Proteomes" id="UP000606870"/>
    </source>
</evidence>
<dbReference type="RefSeq" id="WP_186504445.1">
    <property type="nucleotide sequence ID" value="NZ_JACOGK010000047.1"/>
</dbReference>
<dbReference type="InterPro" id="IPR046433">
    <property type="entry name" value="ActCoA_hydro"/>
</dbReference>
<feature type="domain" description="Acetyl-CoA hydrolase/transferase C-terminal" evidence="4">
    <location>
        <begin position="273"/>
        <end position="425"/>
    </location>
</feature>
<proteinExistence type="inferred from homology"/>
<organism evidence="5 6">
    <name type="scientific">Megasphaera hominis</name>
    <dbReference type="NCBI Taxonomy" id="159836"/>
    <lineage>
        <taxon>Bacteria</taxon>
        <taxon>Bacillati</taxon>
        <taxon>Bacillota</taxon>
        <taxon>Negativicutes</taxon>
        <taxon>Veillonellales</taxon>
        <taxon>Veillonellaceae</taxon>
        <taxon>Megasphaera</taxon>
    </lineage>
</organism>